<reference evidence="7" key="1">
    <citation type="submission" date="2022-11" db="UniProtKB">
        <authorList>
            <consortium name="WormBaseParasite"/>
        </authorList>
    </citation>
    <scope>IDENTIFICATION</scope>
</reference>
<keyword evidence="3" id="KW-1133">Transmembrane helix</keyword>
<dbReference type="Pfam" id="PF25301">
    <property type="entry name" value="CUT_C"/>
    <property type="match status" value="1"/>
</dbReference>
<dbReference type="InterPro" id="IPR051962">
    <property type="entry name" value="Cuticlin"/>
</dbReference>
<feature type="compositionally biased region" description="Basic and acidic residues" evidence="2">
    <location>
        <begin position="324"/>
        <end position="335"/>
    </location>
</feature>
<keyword evidence="1 4" id="KW-0732">Signal</keyword>
<feature type="signal peptide" evidence="4">
    <location>
        <begin position="1"/>
        <end position="21"/>
    </location>
</feature>
<feature type="region of interest" description="Disordered" evidence="2">
    <location>
        <begin position="320"/>
        <end position="343"/>
    </location>
</feature>
<feature type="chain" id="PRO_5036812145" evidence="4">
    <location>
        <begin position="22"/>
        <end position="434"/>
    </location>
</feature>
<dbReference type="AlphaFoldDB" id="A0A914HJV8"/>
<evidence type="ECO:0000256" key="1">
    <source>
        <dbReference type="ARBA" id="ARBA00022729"/>
    </source>
</evidence>
<feature type="domain" description="ZP" evidence="5">
    <location>
        <begin position="44"/>
        <end position="303"/>
    </location>
</feature>
<evidence type="ECO:0000259" key="5">
    <source>
        <dbReference type="PROSITE" id="PS51034"/>
    </source>
</evidence>
<evidence type="ECO:0000313" key="7">
    <source>
        <dbReference type="WBParaSite" id="Gr19_v10_g17550.t1"/>
    </source>
</evidence>
<protein>
    <submittedName>
        <fullName evidence="7">ZP domain-containing protein</fullName>
    </submittedName>
</protein>
<accession>A0A914HJV8</accession>
<dbReference type="SMART" id="SM00241">
    <property type="entry name" value="ZP"/>
    <property type="match status" value="1"/>
</dbReference>
<keyword evidence="3" id="KW-0472">Membrane</keyword>
<dbReference type="Proteomes" id="UP000887572">
    <property type="component" value="Unplaced"/>
</dbReference>
<evidence type="ECO:0000313" key="6">
    <source>
        <dbReference type="Proteomes" id="UP000887572"/>
    </source>
</evidence>
<dbReference type="Gene3D" id="2.60.40.4100">
    <property type="entry name" value="Zona pellucida, ZP-C domain"/>
    <property type="match status" value="1"/>
</dbReference>
<dbReference type="PANTHER" id="PTHR22907">
    <property type="entry name" value="GH04558P"/>
    <property type="match status" value="1"/>
</dbReference>
<dbReference type="InterPro" id="IPR042235">
    <property type="entry name" value="ZP-C_dom"/>
</dbReference>
<dbReference type="PANTHER" id="PTHR22907:SF14">
    <property type="entry name" value="ZP DOMAIN-CONTAINING PROTEIN"/>
    <property type="match status" value="1"/>
</dbReference>
<sequence>MSYKIAAGAVLPLLLSAFALPHNLIGPSPSPSTTRPSEMGPTPLCSHDSIGLLLSNPANHSATLLFAHQHSDQPVCAQPFPRGAPLLRLEVPLRFLPCGVRSRRLTFPKIGLEYSLRTLLHFTDGGISVTGPSRRVFDIRCQYFPDQNRYAGQVLELSAHRSGFVVQESELDTLNGRSSHRSAKQPQCKYSIHINSEESTVAGHVQLGDAVFHRWKCGDEYALKVYRCFVHDGRNKRHQIIDDRGCSTDLSLMPHPAYSANSSNAFAASRVFRFSSSTRVFFDCLLYACLKSDAECRRTAMSNCDKDNAISAGLSQKLLRTKRQTNDGERERLADGEGQGVVGEEHGRHGMNSDFDLSSQQMSSFVEFSTERTTDESGGGFTNQKLHNALLNSQKAVKALVILNVVSLSTAVLLACAFCGQRRRFFSTLSISNR</sequence>
<name>A0A914HJV8_GLORO</name>
<dbReference type="PROSITE" id="PS51034">
    <property type="entry name" value="ZP_2"/>
    <property type="match status" value="1"/>
</dbReference>
<organism evidence="6 7">
    <name type="scientific">Globodera rostochiensis</name>
    <name type="common">Golden nematode worm</name>
    <name type="synonym">Heterodera rostochiensis</name>
    <dbReference type="NCBI Taxonomy" id="31243"/>
    <lineage>
        <taxon>Eukaryota</taxon>
        <taxon>Metazoa</taxon>
        <taxon>Ecdysozoa</taxon>
        <taxon>Nematoda</taxon>
        <taxon>Chromadorea</taxon>
        <taxon>Rhabditida</taxon>
        <taxon>Tylenchina</taxon>
        <taxon>Tylenchomorpha</taxon>
        <taxon>Tylenchoidea</taxon>
        <taxon>Heteroderidae</taxon>
        <taxon>Heteroderinae</taxon>
        <taxon>Globodera</taxon>
    </lineage>
</organism>
<evidence type="ECO:0000256" key="2">
    <source>
        <dbReference type="SAM" id="MobiDB-lite"/>
    </source>
</evidence>
<dbReference type="WBParaSite" id="Gr19_v10_g17550.t1">
    <property type="protein sequence ID" value="Gr19_v10_g17550.t1"/>
    <property type="gene ID" value="Gr19_v10_g17550"/>
</dbReference>
<keyword evidence="3" id="KW-0812">Transmembrane</keyword>
<dbReference type="InterPro" id="IPR057475">
    <property type="entry name" value="CUT_C"/>
</dbReference>
<dbReference type="InterPro" id="IPR001507">
    <property type="entry name" value="ZP_dom"/>
</dbReference>
<feature type="transmembrane region" description="Helical" evidence="3">
    <location>
        <begin position="399"/>
        <end position="420"/>
    </location>
</feature>
<keyword evidence="6" id="KW-1185">Reference proteome</keyword>
<evidence type="ECO:0000256" key="4">
    <source>
        <dbReference type="SAM" id="SignalP"/>
    </source>
</evidence>
<evidence type="ECO:0000256" key="3">
    <source>
        <dbReference type="SAM" id="Phobius"/>
    </source>
</evidence>
<proteinExistence type="predicted"/>